<keyword evidence="15" id="KW-1185">Reference proteome</keyword>
<dbReference type="Gene3D" id="1.25.40.390">
    <property type="match status" value="1"/>
</dbReference>
<comment type="subcellular location">
    <subcellularLocation>
        <location evidence="1">Cell outer membrane</location>
    </subcellularLocation>
</comment>
<accession>A0A3E4KQS6</accession>
<evidence type="ECO:0000256" key="5">
    <source>
        <dbReference type="ARBA" id="ARBA00023237"/>
    </source>
</evidence>
<dbReference type="RefSeq" id="WP_007663819.1">
    <property type="nucleotide sequence ID" value="NZ_CABMMK010000001.1"/>
</dbReference>
<evidence type="ECO:0000259" key="7">
    <source>
        <dbReference type="Pfam" id="PF14322"/>
    </source>
</evidence>
<reference evidence="11 15" key="2">
    <citation type="journal article" date="2019" name="Science, e1252229">
        <title>Invertible promoters mediate bacterial phase variation, antibiotic resistance, and host adaptation in the gut.</title>
        <authorList>
            <person name="Jiang X."/>
            <person name="Hall A.B."/>
            <person name="Arthur T.D."/>
            <person name="Plichta D.R."/>
            <person name="Covington C.T."/>
            <person name="Poyet M."/>
            <person name="Crothers J."/>
            <person name="Moses P.L."/>
            <person name="Tolonen A.C."/>
            <person name="Vlamakis H."/>
            <person name="Alm E.J."/>
            <person name="Xavier R.J."/>
        </authorList>
    </citation>
    <scope>NUCLEOTIDE SEQUENCE [LARGE SCALE GENOMIC DNA]</scope>
    <source>
        <strain evidence="11">Bf_0095</strain>
        <strain evidence="15">bf_0095</strain>
    </source>
</reference>
<dbReference type="Proteomes" id="UP000286003">
    <property type="component" value="Unassembled WGS sequence"/>
</dbReference>
<evidence type="ECO:0000259" key="6">
    <source>
        <dbReference type="Pfam" id="PF07980"/>
    </source>
</evidence>
<sequence length="620" mass="71145">MKNIRKHFHVILLALGLFVTMACEDLAFGDKFLQKPPSTDVTIDTVFSTAEYARRVLSYSYQYLPYGLETSGYYTTMWLGTIEGLTDLNCDNVGYSGVQRVYYSGSYNSSVENTPRATYMTTKIRFNESETHMWSAIRHAWILYNNVDRVPDMTQTEKERLKAEAKMLVAIYYAHMLRHYGGLPIVDRVIAADDEMPKRATLQETVDFIIGLLNDVIACQDFPWRISDEDMAQWDGRLTKAGAYGLKARVLLFVASPLLNSDQPYAAGEASEQHMTWFGNYDRERWKKAVDACEAFFNALGQNGFYRLVQKNDVSPSEYRYAFRKAYFDRGTTETLISVHRNIYSASLSAGQLVLWNAIRWGGYCPTKEYFDMFPMADGSDFDWNNPEHTANPFVNRDPRLNETFILDGDIYQGRTVELTQEYPSDKTNYPKGKDWGQGAMHSLSLKTGLACRKWGLDRGNELSGHVIQWPHLRIAELYLSYAEALNEYNGGPNSQAYQCVNEVRARVGLGGLKTGMTQEQFREAVLRERACEFGYEEVRFFDLIRWKMEDKFNTPLHGLNVYKNKGDGTYICEPFSLAETDRNRAWWNAGGFSSIWYFSAFPQDEVNKGYGLIQNPGWE</sequence>
<dbReference type="Proteomes" id="UP000291191">
    <property type="component" value="Unassembled WGS sequence"/>
</dbReference>
<dbReference type="Pfam" id="PF14322">
    <property type="entry name" value="SusD-like_3"/>
    <property type="match status" value="1"/>
</dbReference>
<dbReference type="Pfam" id="PF07980">
    <property type="entry name" value="SusD_RagB"/>
    <property type="match status" value="1"/>
</dbReference>
<proteinExistence type="inferred from homology"/>
<dbReference type="Proteomes" id="UP000285013">
    <property type="component" value="Unassembled WGS sequence"/>
</dbReference>
<evidence type="ECO:0000313" key="12">
    <source>
        <dbReference type="Proteomes" id="UP000284772"/>
    </source>
</evidence>
<dbReference type="EMBL" id="RCXO01000012">
    <property type="protein sequence ID" value="RYT80314.1"/>
    <property type="molecule type" value="Genomic_DNA"/>
</dbReference>
<name>A0A3E4KQS6_9BACE</name>
<dbReference type="SUPFAM" id="SSF48452">
    <property type="entry name" value="TPR-like"/>
    <property type="match status" value="1"/>
</dbReference>
<organism evidence="11 15">
    <name type="scientific">Bacteroides intestinalis</name>
    <dbReference type="NCBI Taxonomy" id="329854"/>
    <lineage>
        <taxon>Bacteria</taxon>
        <taxon>Pseudomonadati</taxon>
        <taxon>Bacteroidota</taxon>
        <taxon>Bacteroidia</taxon>
        <taxon>Bacteroidales</taxon>
        <taxon>Bacteroidaceae</taxon>
        <taxon>Bacteroides</taxon>
    </lineage>
</organism>
<dbReference type="AlphaFoldDB" id="A0A3E4KQS6"/>
<evidence type="ECO:0000313" key="13">
    <source>
        <dbReference type="Proteomes" id="UP000285013"/>
    </source>
</evidence>
<dbReference type="GeneID" id="26160101"/>
<comment type="similarity">
    <text evidence="2">Belongs to the SusD family.</text>
</comment>
<evidence type="ECO:0000256" key="1">
    <source>
        <dbReference type="ARBA" id="ARBA00004442"/>
    </source>
</evidence>
<reference evidence="12 13" key="1">
    <citation type="submission" date="2018-08" db="EMBL/GenBank/DDBJ databases">
        <title>A genome reference for cultivated species of the human gut microbiota.</title>
        <authorList>
            <person name="Zou Y."/>
            <person name="Xue W."/>
            <person name="Luo G."/>
        </authorList>
    </citation>
    <scope>NUCLEOTIDE SEQUENCE [LARGE SCALE GENOMIC DNA]</scope>
    <source>
        <strain evidence="8 12">AF19-10AC</strain>
        <strain evidence="10 14">AF31-23</strain>
        <strain evidence="9 13">AF36-16BH</strain>
    </source>
</reference>
<evidence type="ECO:0000313" key="14">
    <source>
        <dbReference type="Proteomes" id="UP000286003"/>
    </source>
</evidence>
<dbReference type="InterPro" id="IPR012944">
    <property type="entry name" value="SusD_RagB_dom"/>
</dbReference>
<dbReference type="EMBL" id="QRPE01000038">
    <property type="protein sequence ID" value="RHL86677.1"/>
    <property type="molecule type" value="Genomic_DNA"/>
</dbReference>
<gene>
    <name evidence="8" type="ORF">DWX27_06480</name>
    <name evidence="10" type="ORF">DWZ32_21820</name>
    <name evidence="9" type="ORF">DWZ95_21675</name>
    <name evidence="11" type="ORF">EAJ06_10605</name>
</gene>
<dbReference type="InterPro" id="IPR011990">
    <property type="entry name" value="TPR-like_helical_dom_sf"/>
</dbReference>
<protein>
    <submittedName>
        <fullName evidence="11">RagB/SusD family nutrient uptake outer membrane protein</fullName>
    </submittedName>
</protein>
<evidence type="ECO:0000256" key="3">
    <source>
        <dbReference type="ARBA" id="ARBA00022729"/>
    </source>
</evidence>
<evidence type="ECO:0000313" key="11">
    <source>
        <dbReference type="EMBL" id="RYT80314.1"/>
    </source>
</evidence>
<evidence type="ECO:0000256" key="4">
    <source>
        <dbReference type="ARBA" id="ARBA00023136"/>
    </source>
</evidence>
<dbReference type="EMBL" id="QRQM01000038">
    <property type="protein sequence ID" value="RHN02162.1"/>
    <property type="molecule type" value="Genomic_DNA"/>
</dbReference>
<dbReference type="InterPro" id="IPR033985">
    <property type="entry name" value="SusD-like_N"/>
</dbReference>
<keyword evidence="3" id="KW-0732">Signal</keyword>
<comment type="caution">
    <text evidence="11">The sequence shown here is derived from an EMBL/GenBank/DDBJ whole genome shotgun (WGS) entry which is preliminary data.</text>
</comment>
<dbReference type="GO" id="GO:0009279">
    <property type="term" value="C:cell outer membrane"/>
    <property type="evidence" value="ECO:0007669"/>
    <property type="project" value="UniProtKB-SubCell"/>
</dbReference>
<evidence type="ECO:0000313" key="8">
    <source>
        <dbReference type="EMBL" id="RGT54718.1"/>
    </source>
</evidence>
<dbReference type="PROSITE" id="PS51257">
    <property type="entry name" value="PROKAR_LIPOPROTEIN"/>
    <property type="match status" value="1"/>
</dbReference>
<dbReference type="EMBL" id="QRWT01000004">
    <property type="protein sequence ID" value="RGT54718.1"/>
    <property type="molecule type" value="Genomic_DNA"/>
</dbReference>
<evidence type="ECO:0000256" key="2">
    <source>
        <dbReference type="ARBA" id="ARBA00006275"/>
    </source>
</evidence>
<dbReference type="Proteomes" id="UP000284772">
    <property type="component" value="Unassembled WGS sequence"/>
</dbReference>
<evidence type="ECO:0000313" key="9">
    <source>
        <dbReference type="EMBL" id="RHL86677.1"/>
    </source>
</evidence>
<evidence type="ECO:0000313" key="15">
    <source>
        <dbReference type="Proteomes" id="UP000291191"/>
    </source>
</evidence>
<feature type="domain" description="RagB/SusD" evidence="6">
    <location>
        <begin position="356"/>
        <end position="619"/>
    </location>
</feature>
<keyword evidence="5" id="KW-0998">Cell outer membrane</keyword>
<keyword evidence="4" id="KW-0472">Membrane</keyword>
<feature type="domain" description="SusD-like N-terminal" evidence="7">
    <location>
        <begin position="117"/>
        <end position="252"/>
    </location>
</feature>
<dbReference type="OrthoDB" id="5694214at2"/>
<evidence type="ECO:0000313" key="10">
    <source>
        <dbReference type="EMBL" id="RHN02162.1"/>
    </source>
</evidence>